<reference evidence="11 12" key="1">
    <citation type="submission" date="2022-12" db="EMBL/GenBank/DDBJ databases">
        <title>Chromosome-scale assembly of the Ensete ventricosum genome.</title>
        <authorList>
            <person name="Dussert Y."/>
            <person name="Stocks J."/>
            <person name="Wendawek A."/>
            <person name="Woldeyes F."/>
            <person name="Nichols R.A."/>
            <person name="Borrell J.S."/>
        </authorList>
    </citation>
    <scope>NUCLEOTIDE SEQUENCE [LARGE SCALE GENOMIC DNA]</scope>
    <source>
        <strain evidence="12">cv. Maze</strain>
        <tissue evidence="11">Seeds</tissue>
    </source>
</reference>
<feature type="domain" description="Fungal lipase-type" evidence="10">
    <location>
        <begin position="2"/>
        <end position="90"/>
    </location>
</feature>
<evidence type="ECO:0000256" key="8">
    <source>
        <dbReference type="ARBA" id="ARBA00023098"/>
    </source>
</evidence>
<evidence type="ECO:0000256" key="9">
    <source>
        <dbReference type="SAM" id="MobiDB-lite"/>
    </source>
</evidence>
<keyword evidence="7" id="KW-0442">Lipid degradation</keyword>
<dbReference type="GO" id="GO:0016042">
    <property type="term" value="P:lipid catabolic process"/>
    <property type="evidence" value="ECO:0007669"/>
    <property type="project" value="UniProtKB-KW"/>
</dbReference>
<dbReference type="EMBL" id="JAQQAF010000007">
    <property type="protein sequence ID" value="KAJ8470145.1"/>
    <property type="molecule type" value="Genomic_DNA"/>
</dbReference>
<keyword evidence="12" id="KW-1185">Reference proteome</keyword>
<feature type="region of interest" description="Disordered" evidence="9">
    <location>
        <begin position="524"/>
        <end position="543"/>
    </location>
</feature>
<dbReference type="SUPFAM" id="SSF53474">
    <property type="entry name" value="alpha/beta-Hydrolases"/>
    <property type="match status" value="2"/>
</dbReference>
<dbReference type="Pfam" id="PF01764">
    <property type="entry name" value="Lipase_3"/>
    <property type="match status" value="2"/>
</dbReference>
<evidence type="ECO:0000256" key="6">
    <source>
        <dbReference type="ARBA" id="ARBA00022946"/>
    </source>
</evidence>
<evidence type="ECO:0000256" key="7">
    <source>
        <dbReference type="ARBA" id="ARBA00022963"/>
    </source>
</evidence>
<feature type="compositionally biased region" description="Basic residues" evidence="9">
    <location>
        <begin position="188"/>
        <end position="202"/>
    </location>
</feature>
<evidence type="ECO:0000313" key="12">
    <source>
        <dbReference type="Proteomes" id="UP001222027"/>
    </source>
</evidence>
<keyword evidence="3" id="KW-0150">Chloroplast</keyword>
<feature type="region of interest" description="Disordered" evidence="9">
    <location>
        <begin position="140"/>
        <end position="268"/>
    </location>
</feature>
<comment type="similarity">
    <text evidence="2">Belongs to the AB hydrolase superfamily. Lipase family.</text>
</comment>
<evidence type="ECO:0000259" key="10">
    <source>
        <dbReference type="Pfam" id="PF01764"/>
    </source>
</evidence>
<accession>A0AAV8P7F2</accession>
<feature type="domain" description="Fungal lipase-type" evidence="10">
    <location>
        <begin position="290"/>
        <end position="407"/>
    </location>
</feature>
<keyword evidence="5" id="KW-0378">Hydrolase</keyword>
<dbReference type="PANTHER" id="PTHR31403:SF11">
    <property type="entry name" value="OS12G0614500 PROTEIN"/>
    <property type="match status" value="1"/>
</dbReference>
<evidence type="ECO:0000256" key="4">
    <source>
        <dbReference type="ARBA" id="ARBA00022640"/>
    </source>
</evidence>
<feature type="compositionally biased region" description="Basic and acidic residues" evidence="9">
    <location>
        <begin position="203"/>
        <end position="213"/>
    </location>
</feature>
<keyword evidence="4" id="KW-0934">Plastid</keyword>
<feature type="compositionally biased region" description="Basic and acidic residues" evidence="9">
    <location>
        <begin position="140"/>
        <end position="149"/>
    </location>
</feature>
<dbReference type="GO" id="GO:0009507">
    <property type="term" value="C:chloroplast"/>
    <property type="evidence" value="ECO:0007669"/>
    <property type="project" value="UniProtKB-SubCell"/>
</dbReference>
<dbReference type="InterPro" id="IPR029058">
    <property type="entry name" value="AB_hydrolase_fold"/>
</dbReference>
<dbReference type="AlphaFoldDB" id="A0AAV8P7F2"/>
<dbReference type="CDD" id="cd00519">
    <property type="entry name" value="Lipase_3"/>
    <property type="match status" value="2"/>
</dbReference>
<protein>
    <recommendedName>
        <fullName evidence="10">Fungal lipase-type domain-containing protein</fullName>
    </recommendedName>
</protein>
<sequence length="543" mass="60281">MAEIKRLVKHYRRQGEEVSLTITGHSLGGALALHNAYEAASAMPDLPVSVISIGAPRVGNAAFGERLKEMNVKVLRVVVKQDVVPKMPGILFNEGLKRLESVTGKLEWVYSHVGVELGLDVVAWGGTVTPTEWFENVEGKLEPLGDGHGHTAGGRGQPNHHRPQPGRRVSSAQRLRGSVRHAGPSGQRHIHRRTARRQRRIRREAQGDEREGTEGGGEARCGTEDARDPIQRGAEEAGERDRKTGVGVQSRRRRARARRRRLGRHRHADRVVRERRGQARAAGGRPWPRKVEHGFLAVYTSKSERTRYNKTSASEQVMAEIKRLVKHYRRQGEEVSLTITGHSLGGALALHNAYEAASAMPDLPVSVISIGAPRVGNAAFGERLKEMNVKVLRAVVKQDVVPKMPGILFNEGLKRLESVTGKLEWVYSHVGVELGLDVRSSQFLKRGIDVAGFHNLEAYLHLVDGFRSSDDGFRSSFKRDLALVNKAGGMLRDELKIPPCWYQVANKGMVCHAHGRWMKPARETEHIPSPHAQTTRSMSSLRL</sequence>
<feature type="compositionally biased region" description="Basic residues" evidence="9">
    <location>
        <begin position="250"/>
        <end position="268"/>
    </location>
</feature>
<comment type="caution">
    <text evidence="11">The sequence shown here is derived from an EMBL/GenBank/DDBJ whole genome shotgun (WGS) entry which is preliminary data.</text>
</comment>
<name>A0AAV8P7F2_ENSVE</name>
<evidence type="ECO:0000256" key="1">
    <source>
        <dbReference type="ARBA" id="ARBA00004229"/>
    </source>
</evidence>
<evidence type="ECO:0000313" key="11">
    <source>
        <dbReference type="EMBL" id="KAJ8470145.1"/>
    </source>
</evidence>
<evidence type="ECO:0000256" key="3">
    <source>
        <dbReference type="ARBA" id="ARBA00022528"/>
    </source>
</evidence>
<dbReference type="PANTHER" id="PTHR31403">
    <property type="entry name" value="PHOSPHOLIPASE A1-IBETA2, CHLOROPLASTIC"/>
    <property type="match status" value="1"/>
</dbReference>
<feature type="compositionally biased region" description="Polar residues" evidence="9">
    <location>
        <begin position="531"/>
        <end position="543"/>
    </location>
</feature>
<gene>
    <name evidence="11" type="ORF">OPV22_024488</name>
</gene>
<evidence type="ECO:0000256" key="5">
    <source>
        <dbReference type="ARBA" id="ARBA00022801"/>
    </source>
</evidence>
<dbReference type="Gene3D" id="3.40.50.1820">
    <property type="entry name" value="alpha/beta hydrolase"/>
    <property type="match status" value="2"/>
</dbReference>
<keyword evidence="6" id="KW-0809">Transit peptide</keyword>
<organism evidence="11 12">
    <name type="scientific">Ensete ventricosum</name>
    <name type="common">Abyssinian banana</name>
    <name type="synonym">Musa ensete</name>
    <dbReference type="NCBI Taxonomy" id="4639"/>
    <lineage>
        <taxon>Eukaryota</taxon>
        <taxon>Viridiplantae</taxon>
        <taxon>Streptophyta</taxon>
        <taxon>Embryophyta</taxon>
        <taxon>Tracheophyta</taxon>
        <taxon>Spermatophyta</taxon>
        <taxon>Magnoliopsida</taxon>
        <taxon>Liliopsida</taxon>
        <taxon>Zingiberales</taxon>
        <taxon>Musaceae</taxon>
        <taxon>Ensete</taxon>
    </lineage>
</organism>
<feature type="compositionally biased region" description="Basic and acidic residues" evidence="9">
    <location>
        <begin position="221"/>
        <end position="244"/>
    </location>
</feature>
<proteinExistence type="inferred from homology"/>
<comment type="subcellular location">
    <subcellularLocation>
        <location evidence="1">Plastid</location>
        <location evidence="1">Chloroplast</location>
    </subcellularLocation>
</comment>
<keyword evidence="8" id="KW-0443">Lipid metabolism</keyword>
<dbReference type="GO" id="GO:0004620">
    <property type="term" value="F:phospholipase activity"/>
    <property type="evidence" value="ECO:0007669"/>
    <property type="project" value="UniProtKB-ARBA"/>
</dbReference>
<dbReference type="InterPro" id="IPR002921">
    <property type="entry name" value="Fungal_lipase-type"/>
</dbReference>
<evidence type="ECO:0000256" key="2">
    <source>
        <dbReference type="ARBA" id="ARBA00010701"/>
    </source>
</evidence>
<dbReference type="Proteomes" id="UP001222027">
    <property type="component" value="Unassembled WGS sequence"/>
</dbReference>